<feature type="transmembrane region" description="Helical" evidence="2">
    <location>
        <begin position="208"/>
        <end position="230"/>
    </location>
</feature>
<dbReference type="SUPFAM" id="SSF53474">
    <property type="entry name" value="alpha/beta-Hydrolases"/>
    <property type="match status" value="1"/>
</dbReference>
<dbReference type="InterPro" id="IPR027787">
    <property type="entry name" value="Alpha/beta-hydrolase_catalytic"/>
</dbReference>
<keyword evidence="2" id="KW-0812">Transmembrane</keyword>
<feature type="region of interest" description="Disordered" evidence="1">
    <location>
        <begin position="26"/>
        <end position="79"/>
    </location>
</feature>
<dbReference type="EMBL" id="PXVD01000039">
    <property type="protein sequence ID" value="MDJ1372698.1"/>
    <property type="molecule type" value="Genomic_DNA"/>
</dbReference>
<evidence type="ECO:0000313" key="5">
    <source>
        <dbReference type="EMBL" id="MDJ1372698.1"/>
    </source>
</evidence>
<feature type="region of interest" description="Disordered" evidence="1">
    <location>
        <begin position="283"/>
        <end position="307"/>
    </location>
</feature>
<evidence type="ECO:0000256" key="1">
    <source>
        <dbReference type="SAM" id="MobiDB-lite"/>
    </source>
</evidence>
<feature type="transmembrane region" description="Helical" evidence="2">
    <location>
        <begin position="242"/>
        <end position="263"/>
    </location>
</feature>
<evidence type="ECO:0008006" key="7">
    <source>
        <dbReference type="Google" id="ProtNLM"/>
    </source>
</evidence>
<dbReference type="Pfam" id="PF10081">
    <property type="entry name" value="Abhydrolase_9"/>
    <property type="match status" value="1"/>
</dbReference>
<dbReference type="InterPro" id="IPR027788">
    <property type="entry name" value="Alpha/beta-hydrolase_N_dom"/>
</dbReference>
<accession>A0ABT7CBX0</accession>
<gene>
    <name evidence="5" type="ORF">C7K25_15270</name>
</gene>
<keyword evidence="2" id="KW-0472">Membrane</keyword>
<name>A0ABT7CBX0_9MICO</name>
<dbReference type="Proteomes" id="UP001170379">
    <property type="component" value="Unassembled WGS sequence"/>
</dbReference>
<feature type="domain" description="Alpha/beta-hydrolase catalytic" evidence="3">
    <location>
        <begin position="341"/>
        <end position="622"/>
    </location>
</feature>
<proteinExistence type="predicted"/>
<feature type="domain" description="Alpha/beta-hydrolase N-terminal" evidence="4">
    <location>
        <begin position="102"/>
        <end position="324"/>
    </location>
</feature>
<comment type="caution">
    <text evidence="5">The sequence shown here is derived from an EMBL/GenBank/DDBJ whole genome shotgun (WGS) entry which is preliminary data.</text>
</comment>
<organism evidence="5 6">
    <name type="scientific">Gulosibacter molinativorax</name>
    <dbReference type="NCBI Taxonomy" id="256821"/>
    <lineage>
        <taxon>Bacteria</taxon>
        <taxon>Bacillati</taxon>
        <taxon>Actinomycetota</taxon>
        <taxon>Actinomycetes</taxon>
        <taxon>Micrococcales</taxon>
        <taxon>Microbacteriaceae</taxon>
        <taxon>Gulosibacter</taxon>
    </lineage>
</organism>
<dbReference type="InterPro" id="IPR029058">
    <property type="entry name" value="AB_hydrolase_fold"/>
</dbReference>
<evidence type="ECO:0000313" key="6">
    <source>
        <dbReference type="Proteomes" id="UP001170379"/>
    </source>
</evidence>
<evidence type="ECO:0000259" key="3">
    <source>
        <dbReference type="Pfam" id="PF10081"/>
    </source>
</evidence>
<dbReference type="Pfam" id="PF15420">
    <property type="entry name" value="Abhydrolase_9_N"/>
    <property type="match status" value="1"/>
</dbReference>
<feature type="compositionally biased region" description="Basic residues" evidence="1">
    <location>
        <begin position="42"/>
        <end position="51"/>
    </location>
</feature>
<evidence type="ECO:0000256" key="2">
    <source>
        <dbReference type="SAM" id="Phobius"/>
    </source>
</evidence>
<reference evidence="5" key="2">
    <citation type="journal article" date="2022" name="Sci. Rep.">
        <title>In silico prediction of the enzymes involved in the degradation of the herbicide molinate by Gulosibacter molinativorax ON4T.</title>
        <authorList>
            <person name="Lopes A.R."/>
            <person name="Bunin E."/>
            <person name="Viana A.T."/>
            <person name="Froufe H."/>
            <person name="Munoz-Merida A."/>
            <person name="Pinho D."/>
            <person name="Figueiredo J."/>
            <person name="Barroso C."/>
            <person name="Vaz-Moreira I."/>
            <person name="Bellanger X."/>
            <person name="Egas C."/>
            <person name="Nunes O.C."/>
        </authorList>
    </citation>
    <scope>NUCLEOTIDE SEQUENCE</scope>
    <source>
        <strain evidence="5">ON4</strain>
    </source>
</reference>
<keyword evidence="2" id="KW-1133">Transmembrane helix</keyword>
<sequence>MNNSGTSGRTVPIFRYRNEAPLSVRSHRVNSSLDNDNMFGGRSRKQRRKQRTPNPRLRFFRPQGQNPQPAGDPPRGIDASPHPLVPNWWGIVGGQIASWIALSPSFLPRKWWMTAASVSLSQLYGYGVGVGARSARIGIGDAVRRFVPEKFLPIRLGHQLAKFTSVWQILLLSGLVLGTGASLITSMHRQREIAELVDQEPPTPRIQLLGLSAGTLASMGVLLGVRLFRLQSWGTRQLLKRYVPAIAVPFSGTIISLGLLYFFNRSVLWKRLLEGIEDSATAKNLKPLPGRTPPLQPERSGSSASYEPFGTLGRHGKAVVSDGPRGADIARFTGEDAMEPIRAYVGLRASVSIDAAAKRAVRELKRAGGFKRSHICIYIGTGTGWLNDWSMAAMEYLTRGDCAMVSLQYTVLPSAFALLLDRDSPQKTGQALYREVVAELEKMPKASRPKLYISGESLGAFGGLSVFDDARDMTERLDGAIWAGTPQFTPIWSELVDRRGEGSRVVRPYIGDGSLVRFSNRLGDLREPNDGVDYVPWGPRRFVFMQHPSDPIVWWNVPLIWQEPEWMTEPRGYDVTEHMRWWPWVTFWQTAADMAASIQSKGGHAHRYYEEYVGAWAEVLGVEVDVDALIEEVRPFIHPH</sequence>
<evidence type="ECO:0000259" key="4">
    <source>
        <dbReference type="Pfam" id="PF15420"/>
    </source>
</evidence>
<feature type="transmembrane region" description="Helical" evidence="2">
    <location>
        <begin position="166"/>
        <end position="187"/>
    </location>
</feature>
<protein>
    <recommendedName>
        <fullName evidence="7">Alpha/beta-hydrolase catalytic domain-containing protein</fullName>
    </recommendedName>
</protein>
<keyword evidence="6" id="KW-1185">Reference proteome</keyword>
<reference evidence="5" key="1">
    <citation type="submission" date="2018-03" db="EMBL/GenBank/DDBJ databases">
        <authorList>
            <person name="Nunes O.C."/>
            <person name="Lopes A.R."/>
            <person name="Froufe H."/>
            <person name="Munoz-Merida A."/>
            <person name="Barroso C."/>
            <person name="Egas C."/>
        </authorList>
    </citation>
    <scope>NUCLEOTIDE SEQUENCE</scope>
    <source>
        <strain evidence="5">ON4</strain>
    </source>
</reference>